<dbReference type="AlphaFoldDB" id="A0A017HX39"/>
<reference evidence="2 3" key="1">
    <citation type="submission" date="2013-02" db="EMBL/GenBank/DDBJ databases">
        <authorList>
            <person name="Fiebig A."/>
            <person name="Goeker M."/>
            <person name="Klenk H.-P.P."/>
        </authorList>
    </citation>
    <scope>NUCLEOTIDE SEQUENCE [LARGE SCALE GENOMIC DNA]</scope>
    <source>
        <strain evidence="2 3">DSM 19309</strain>
    </source>
</reference>
<protein>
    <submittedName>
        <fullName evidence="2">Uncharacterized protein</fullName>
    </submittedName>
</protein>
<keyword evidence="3" id="KW-1185">Reference proteome</keyword>
<evidence type="ECO:0000313" key="2">
    <source>
        <dbReference type="EMBL" id="EYD78329.1"/>
    </source>
</evidence>
<dbReference type="STRING" id="442562.Rumeso_00158"/>
<evidence type="ECO:0000313" key="3">
    <source>
        <dbReference type="Proteomes" id="UP000019666"/>
    </source>
</evidence>
<dbReference type="EMBL" id="AOSK01000005">
    <property type="protein sequence ID" value="EYD78329.1"/>
    <property type="molecule type" value="Genomic_DNA"/>
</dbReference>
<feature type="region of interest" description="Disordered" evidence="1">
    <location>
        <begin position="1"/>
        <end position="52"/>
    </location>
</feature>
<evidence type="ECO:0000256" key="1">
    <source>
        <dbReference type="SAM" id="MobiDB-lite"/>
    </source>
</evidence>
<feature type="compositionally biased region" description="Basic residues" evidence="1">
    <location>
        <begin position="30"/>
        <end position="40"/>
    </location>
</feature>
<dbReference type="HOGENOM" id="CLU_3084392_0_0_5"/>
<comment type="caution">
    <text evidence="2">The sequence shown here is derived from an EMBL/GenBank/DDBJ whole genome shotgun (WGS) entry which is preliminary data.</text>
</comment>
<accession>A0A017HX39</accession>
<dbReference type="Proteomes" id="UP000019666">
    <property type="component" value="Unassembled WGS sequence"/>
</dbReference>
<proteinExistence type="predicted"/>
<gene>
    <name evidence="2" type="ORF">Rumeso_00158</name>
</gene>
<organism evidence="2 3">
    <name type="scientific">Rubellimicrobium mesophilum DSM 19309</name>
    <dbReference type="NCBI Taxonomy" id="442562"/>
    <lineage>
        <taxon>Bacteria</taxon>
        <taxon>Pseudomonadati</taxon>
        <taxon>Pseudomonadota</taxon>
        <taxon>Alphaproteobacteria</taxon>
        <taxon>Rhodobacterales</taxon>
        <taxon>Roseobacteraceae</taxon>
        <taxon>Rubellimicrobium</taxon>
    </lineage>
</organism>
<name>A0A017HX39_9RHOB</name>
<sequence length="52" mass="5908">MTTCPTRIWPDPRRRPASPSTARTRPAVLCRRRATAHARPRSGAAFRRPPSR</sequence>
<feature type="compositionally biased region" description="Low complexity" evidence="1">
    <location>
        <begin position="17"/>
        <end position="27"/>
    </location>
</feature>